<dbReference type="InterPro" id="IPR036317">
    <property type="entry name" value="Cullin_homology_sf"/>
</dbReference>
<organism evidence="4 5">
    <name type="scientific">Asparagus officinalis</name>
    <name type="common">Garden asparagus</name>
    <dbReference type="NCBI Taxonomy" id="4686"/>
    <lineage>
        <taxon>Eukaryota</taxon>
        <taxon>Viridiplantae</taxon>
        <taxon>Streptophyta</taxon>
        <taxon>Embryophyta</taxon>
        <taxon>Tracheophyta</taxon>
        <taxon>Spermatophyta</taxon>
        <taxon>Magnoliopsida</taxon>
        <taxon>Liliopsida</taxon>
        <taxon>Asparagales</taxon>
        <taxon>Asparagaceae</taxon>
        <taxon>Asparagoideae</taxon>
        <taxon>Asparagus</taxon>
    </lineage>
</organism>
<feature type="region of interest" description="Disordered" evidence="2">
    <location>
        <begin position="1"/>
        <end position="35"/>
    </location>
</feature>
<proteinExistence type="inferred from homology"/>
<dbReference type="EMBL" id="CM007385">
    <property type="protein sequence ID" value="ONK68501.1"/>
    <property type="molecule type" value="Genomic_DNA"/>
</dbReference>
<evidence type="ECO:0000256" key="1">
    <source>
        <dbReference type="PROSITE-ProRule" id="PRU00330"/>
    </source>
</evidence>
<dbReference type="GO" id="GO:0006511">
    <property type="term" value="P:ubiquitin-dependent protein catabolic process"/>
    <property type="evidence" value="ECO:0007669"/>
    <property type="project" value="InterPro"/>
</dbReference>
<gene>
    <name evidence="4" type="ORF">A4U43_C05F12420</name>
</gene>
<evidence type="ECO:0000259" key="3">
    <source>
        <dbReference type="PROSITE" id="PS50069"/>
    </source>
</evidence>
<protein>
    <recommendedName>
        <fullName evidence="3">Cullin family profile domain-containing protein</fullName>
    </recommendedName>
</protein>
<dbReference type="SUPFAM" id="SSF74788">
    <property type="entry name" value="Cullin repeat-like"/>
    <property type="match status" value="1"/>
</dbReference>
<dbReference type="InterPro" id="IPR045093">
    <property type="entry name" value="Cullin"/>
</dbReference>
<feature type="region of interest" description="Disordered" evidence="2">
    <location>
        <begin position="57"/>
        <end position="100"/>
    </location>
</feature>
<reference evidence="5" key="1">
    <citation type="journal article" date="2017" name="Nat. Commun.">
        <title>The asparagus genome sheds light on the origin and evolution of a young Y chromosome.</title>
        <authorList>
            <person name="Harkess A."/>
            <person name="Zhou J."/>
            <person name="Xu C."/>
            <person name="Bowers J.E."/>
            <person name="Van der Hulst R."/>
            <person name="Ayyampalayam S."/>
            <person name="Mercati F."/>
            <person name="Riccardi P."/>
            <person name="McKain M.R."/>
            <person name="Kakrana A."/>
            <person name="Tang H."/>
            <person name="Ray J."/>
            <person name="Groenendijk J."/>
            <person name="Arikit S."/>
            <person name="Mathioni S.M."/>
            <person name="Nakano M."/>
            <person name="Shan H."/>
            <person name="Telgmann-Rauber A."/>
            <person name="Kanno A."/>
            <person name="Yue Z."/>
            <person name="Chen H."/>
            <person name="Li W."/>
            <person name="Chen Y."/>
            <person name="Xu X."/>
            <person name="Zhang Y."/>
            <person name="Luo S."/>
            <person name="Chen H."/>
            <person name="Gao J."/>
            <person name="Mao Z."/>
            <person name="Pires J.C."/>
            <person name="Luo M."/>
            <person name="Kudrna D."/>
            <person name="Wing R.A."/>
            <person name="Meyers B.C."/>
            <person name="Yi K."/>
            <person name="Kong H."/>
            <person name="Lavrijsen P."/>
            <person name="Sunseri F."/>
            <person name="Falavigna A."/>
            <person name="Ye Y."/>
            <person name="Leebens-Mack J.H."/>
            <person name="Chen G."/>
        </authorList>
    </citation>
    <scope>NUCLEOTIDE SEQUENCE [LARGE SCALE GENOMIC DNA]</scope>
    <source>
        <strain evidence="5">cv. DH0086</strain>
    </source>
</reference>
<dbReference type="SUPFAM" id="SSF75632">
    <property type="entry name" value="Cullin homology domain"/>
    <property type="match status" value="1"/>
</dbReference>
<feature type="compositionally biased region" description="Basic and acidic residues" evidence="2">
    <location>
        <begin position="1"/>
        <end position="22"/>
    </location>
</feature>
<dbReference type="Gene3D" id="1.20.1310.10">
    <property type="entry name" value="Cullin Repeats"/>
    <property type="match status" value="1"/>
</dbReference>
<feature type="domain" description="Cullin family profile" evidence="3">
    <location>
        <begin position="103"/>
        <end position="194"/>
    </location>
</feature>
<dbReference type="Gramene" id="ONK68501">
    <property type="protein sequence ID" value="ONK68501"/>
    <property type="gene ID" value="A4U43_C05F12420"/>
</dbReference>
<sequence>MNSNDDKQATPETRKDLKRLRDVGGSCGNKTHSNSMTSCFESMSALKGRLLEFQKTQFGNKDVEERTKAPHQRTPDDAKGERETESKNKEDQPLGREEGCGWFARTGETSKVFVRKIIELHDEYLAYVQNCFQNHSLFHKILDLTLAKENQTNFEEYLRDNKNVNPGIDLTVNVLTTGFWPTYKSFDLSLPAEMVPSEYLTGS</sequence>
<feature type="compositionally biased region" description="Basic and acidic residues" evidence="2">
    <location>
        <begin position="61"/>
        <end position="99"/>
    </location>
</feature>
<keyword evidence="5" id="KW-1185">Reference proteome</keyword>
<comment type="similarity">
    <text evidence="1">Belongs to the cullin family.</text>
</comment>
<accession>A0A5P1EVH6</accession>
<evidence type="ECO:0000313" key="4">
    <source>
        <dbReference type="EMBL" id="ONK68501.1"/>
    </source>
</evidence>
<evidence type="ECO:0000256" key="2">
    <source>
        <dbReference type="SAM" id="MobiDB-lite"/>
    </source>
</evidence>
<dbReference type="Gene3D" id="4.10.1030.10">
    <property type="entry name" value="Ring Box Chain A, domain 5"/>
    <property type="match status" value="1"/>
</dbReference>
<dbReference type="Proteomes" id="UP000243459">
    <property type="component" value="Chromosome 5"/>
</dbReference>
<dbReference type="PROSITE" id="PS50069">
    <property type="entry name" value="CULLIN_2"/>
    <property type="match status" value="1"/>
</dbReference>
<dbReference type="PANTHER" id="PTHR11932">
    <property type="entry name" value="CULLIN"/>
    <property type="match status" value="1"/>
</dbReference>
<dbReference type="AlphaFoldDB" id="A0A5P1EVH6"/>
<dbReference type="GO" id="GO:0031625">
    <property type="term" value="F:ubiquitin protein ligase binding"/>
    <property type="evidence" value="ECO:0007669"/>
    <property type="project" value="InterPro"/>
</dbReference>
<name>A0A5P1EVH6_ASPOF</name>
<evidence type="ECO:0000313" key="5">
    <source>
        <dbReference type="Proteomes" id="UP000243459"/>
    </source>
</evidence>
<dbReference type="InterPro" id="IPR016158">
    <property type="entry name" value="Cullin_homology"/>
</dbReference>
<dbReference type="InterPro" id="IPR016159">
    <property type="entry name" value="Cullin_repeat-like_dom_sf"/>
</dbReference>